<protein>
    <submittedName>
        <fullName evidence="1">Uncharacterized protein</fullName>
    </submittedName>
</protein>
<gene>
    <name evidence="1" type="ORF">AVEN_220665_1</name>
</gene>
<keyword evidence="2" id="KW-1185">Reference proteome</keyword>
<dbReference type="EMBL" id="BGPR01013328">
    <property type="protein sequence ID" value="GBN60181.1"/>
    <property type="molecule type" value="Genomic_DNA"/>
</dbReference>
<reference evidence="1 2" key="1">
    <citation type="journal article" date="2019" name="Sci. Rep.">
        <title>Orb-weaving spider Araneus ventricosus genome elucidates the spidroin gene catalogue.</title>
        <authorList>
            <person name="Kono N."/>
            <person name="Nakamura H."/>
            <person name="Ohtoshi R."/>
            <person name="Moran D.A.P."/>
            <person name="Shinohara A."/>
            <person name="Yoshida Y."/>
            <person name="Fujiwara M."/>
            <person name="Mori M."/>
            <person name="Tomita M."/>
            <person name="Arakawa K."/>
        </authorList>
    </citation>
    <scope>NUCLEOTIDE SEQUENCE [LARGE SCALE GENOMIC DNA]</scope>
</reference>
<proteinExistence type="predicted"/>
<sequence>MPASASSSRKSLNNPDSFCYKCGSFTINSQKTNISTFVRQAYFKVKIGDQDKPCHKLCKQRVKSLQMWTKKTRDKFPFGIPMNWREPRDHSSDCYSCIVKTLGYNKKNRRKIGYPNLPSAIRPVPHSAEIPVPVFKVLPSLEVKEYESGEGRSDPNDDDFEI</sequence>
<accession>A0A4Y2Q9V0</accession>
<dbReference type="Proteomes" id="UP000499080">
    <property type="component" value="Unassembled WGS sequence"/>
</dbReference>
<organism evidence="1 2">
    <name type="scientific">Araneus ventricosus</name>
    <name type="common">Orbweaver spider</name>
    <name type="synonym">Epeira ventricosa</name>
    <dbReference type="NCBI Taxonomy" id="182803"/>
    <lineage>
        <taxon>Eukaryota</taxon>
        <taxon>Metazoa</taxon>
        <taxon>Ecdysozoa</taxon>
        <taxon>Arthropoda</taxon>
        <taxon>Chelicerata</taxon>
        <taxon>Arachnida</taxon>
        <taxon>Araneae</taxon>
        <taxon>Araneomorphae</taxon>
        <taxon>Entelegynae</taxon>
        <taxon>Araneoidea</taxon>
        <taxon>Araneidae</taxon>
        <taxon>Araneus</taxon>
    </lineage>
</organism>
<evidence type="ECO:0000313" key="1">
    <source>
        <dbReference type="EMBL" id="GBN60181.1"/>
    </source>
</evidence>
<evidence type="ECO:0000313" key="2">
    <source>
        <dbReference type="Proteomes" id="UP000499080"/>
    </source>
</evidence>
<comment type="caution">
    <text evidence="1">The sequence shown here is derived from an EMBL/GenBank/DDBJ whole genome shotgun (WGS) entry which is preliminary data.</text>
</comment>
<name>A0A4Y2Q9V0_ARAVE</name>
<dbReference type="OrthoDB" id="7890494at2759"/>
<dbReference type="AlphaFoldDB" id="A0A4Y2Q9V0"/>